<evidence type="ECO:0000313" key="2">
    <source>
        <dbReference type="Proteomes" id="UP001163046"/>
    </source>
</evidence>
<evidence type="ECO:0000313" key="1">
    <source>
        <dbReference type="EMBL" id="KAJ7351803.1"/>
    </source>
</evidence>
<keyword evidence="2" id="KW-1185">Reference proteome</keyword>
<gene>
    <name evidence="1" type="ORF">OS493_035528</name>
</gene>
<organism evidence="1 2">
    <name type="scientific">Desmophyllum pertusum</name>
    <dbReference type="NCBI Taxonomy" id="174260"/>
    <lineage>
        <taxon>Eukaryota</taxon>
        <taxon>Metazoa</taxon>
        <taxon>Cnidaria</taxon>
        <taxon>Anthozoa</taxon>
        <taxon>Hexacorallia</taxon>
        <taxon>Scleractinia</taxon>
        <taxon>Caryophylliina</taxon>
        <taxon>Caryophylliidae</taxon>
        <taxon>Desmophyllum</taxon>
    </lineage>
</organism>
<dbReference type="AlphaFoldDB" id="A0A9W9YIS9"/>
<reference evidence="1" key="1">
    <citation type="submission" date="2023-01" db="EMBL/GenBank/DDBJ databases">
        <title>Genome assembly of the deep-sea coral Lophelia pertusa.</title>
        <authorList>
            <person name="Herrera S."/>
            <person name="Cordes E."/>
        </authorList>
    </citation>
    <scope>NUCLEOTIDE SEQUENCE</scope>
    <source>
        <strain evidence="1">USNM1676648</strain>
        <tissue evidence="1">Polyp</tissue>
    </source>
</reference>
<name>A0A9W9YIS9_9CNID</name>
<sequence>MIQEAYRKDEPTVQVCLRGDVFVIDLITKTGSGQRTGEHITLSRNWMVSSTDQAGIPLPGNWEPMAAP</sequence>
<proteinExistence type="predicted"/>
<protein>
    <submittedName>
        <fullName evidence="1">Uncharacterized protein</fullName>
    </submittedName>
</protein>
<dbReference type="Proteomes" id="UP001163046">
    <property type="component" value="Unassembled WGS sequence"/>
</dbReference>
<dbReference type="EMBL" id="MU827355">
    <property type="protein sequence ID" value="KAJ7351803.1"/>
    <property type="molecule type" value="Genomic_DNA"/>
</dbReference>
<accession>A0A9W9YIS9</accession>
<comment type="caution">
    <text evidence="1">The sequence shown here is derived from an EMBL/GenBank/DDBJ whole genome shotgun (WGS) entry which is preliminary data.</text>
</comment>